<name>A0A4C1SPJ5_EUMVA</name>
<protein>
    <submittedName>
        <fullName evidence="1">Uncharacterized protein</fullName>
    </submittedName>
</protein>
<evidence type="ECO:0000313" key="2">
    <source>
        <dbReference type="Proteomes" id="UP000299102"/>
    </source>
</evidence>
<accession>A0A4C1SPJ5</accession>
<keyword evidence="2" id="KW-1185">Reference proteome</keyword>
<proteinExistence type="predicted"/>
<reference evidence="1 2" key="1">
    <citation type="journal article" date="2019" name="Commun. Biol.">
        <title>The bagworm genome reveals a unique fibroin gene that provides high tensile strength.</title>
        <authorList>
            <person name="Kono N."/>
            <person name="Nakamura H."/>
            <person name="Ohtoshi R."/>
            <person name="Tomita M."/>
            <person name="Numata K."/>
            <person name="Arakawa K."/>
        </authorList>
    </citation>
    <scope>NUCLEOTIDE SEQUENCE [LARGE SCALE GENOMIC DNA]</scope>
</reference>
<evidence type="ECO:0000313" key="1">
    <source>
        <dbReference type="EMBL" id="GBP02971.1"/>
    </source>
</evidence>
<organism evidence="1 2">
    <name type="scientific">Eumeta variegata</name>
    <name type="common">Bagworm moth</name>
    <name type="synonym">Eumeta japonica</name>
    <dbReference type="NCBI Taxonomy" id="151549"/>
    <lineage>
        <taxon>Eukaryota</taxon>
        <taxon>Metazoa</taxon>
        <taxon>Ecdysozoa</taxon>
        <taxon>Arthropoda</taxon>
        <taxon>Hexapoda</taxon>
        <taxon>Insecta</taxon>
        <taxon>Pterygota</taxon>
        <taxon>Neoptera</taxon>
        <taxon>Endopterygota</taxon>
        <taxon>Lepidoptera</taxon>
        <taxon>Glossata</taxon>
        <taxon>Ditrysia</taxon>
        <taxon>Tineoidea</taxon>
        <taxon>Psychidae</taxon>
        <taxon>Oiketicinae</taxon>
        <taxon>Eumeta</taxon>
    </lineage>
</organism>
<dbReference type="EMBL" id="BGZK01003610">
    <property type="protein sequence ID" value="GBP02971.1"/>
    <property type="molecule type" value="Genomic_DNA"/>
</dbReference>
<dbReference type="Proteomes" id="UP000299102">
    <property type="component" value="Unassembled WGS sequence"/>
</dbReference>
<comment type="caution">
    <text evidence="1">The sequence shown here is derived from an EMBL/GenBank/DDBJ whole genome shotgun (WGS) entry which is preliminary data.</text>
</comment>
<dbReference type="AlphaFoldDB" id="A0A4C1SPJ5"/>
<sequence>MNDRQNPTDSYQQVVIMALRVADEFLQLQLSVNRLQQYFQAITYALQKGSDFEDLSKEISEKVLESNQADGHLDDRES</sequence>
<gene>
    <name evidence="1" type="ORF">EVAR_72742_1</name>
</gene>